<accession>A0A5K3FZ02</accession>
<dbReference type="WBParaSite" id="MCU_012920-RA">
    <property type="protein sequence ID" value="MCU_012920-RA"/>
    <property type="gene ID" value="MCU_012920"/>
</dbReference>
<evidence type="ECO:0000313" key="2">
    <source>
        <dbReference type="WBParaSite" id="MCU_012920-RA"/>
    </source>
</evidence>
<reference evidence="2" key="1">
    <citation type="submission" date="2019-11" db="UniProtKB">
        <authorList>
            <consortium name="WormBaseParasite"/>
        </authorList>
    </citation>
    <scope>IDENTIFICATION</scope>
</reference>
<evidence type="ECO:0000256" key="1">
    <source>
        <dbReference type="SAM" id="MobiDB-lite"/>
    </source>
</evidence>
<proteinExistence type="predicted"/>
<feature type="region of interest" description="Disordered" evidence="1">
    <location>
        <begin position="1"/>
        <end position="111"/>
    </location>
</feature>
<sequence length="147" mass="16273">MATSCGPNASTLPRPHKGRSLSRGRVQVVDRRKQRTRPTSSLLLLSSETEGPKGGFTIEVPSGSQPLLTELPASPEVTFRHRWPQRKGSLESSSLRNEGEKNENNQLLPPISLIETELPSVEEAEKLHPLLMELDATPFLDMDQSHT</sequence>
<protein>
    <submittedName>
        <fullName evidence="2">Uncharacterized protein</fullName>
    </submittedName>
</protein>
<name>A0A5K3FZ02_MESCO</name>
<organism evidence="2">
    <name type="scientific">Mesocestoides corti</name>
    <name type="common">Flatworm</name>
    <dbReference type="NCBI Taxonomy" id="53468"/>
    <lineage>
        <taxon>Eukaryota</taxon>
        <taxon>Metazoa</taxon>
        <taxon>Spiralia</taxon>
        <taxon>Lophotrochozoa</taxon>
        <taxon>Platyhelminthes</taxon>
        <taxon>Cestoda</taxon>
        <taxon>Eucestoda</taxon>
        <taxon>Cyclophyllidea</taxon>
        <taxon>Mesocestoididae</taxon>
        <taxon>Mesocestoides</taxon>
    </lineage>
</organism>
<feature type="compositionally biased region" description="Polar residues" evidence="1">
    <location>
        <begin position="1"/>
        <end position="11"/>
    </location>
</feature>
<dbReference type="AlphaFoldDB" id="A0A5K3FZ02"/>